<keyword evidence="4" id="KW-0678">Repressor</keyword>
<name>A0A6A5GSD8_CAERE</name>
<evidence type="ECO:0000256" key="9">
    <source>
        <dbReference type="ARBA" id="ARBA00023125"/>
    </source>
</evidence>
<dbReference type="Proteomes" id="UP000483820">
    <property type="component" value="Chromosome IV"/>
</dbReference>
<evidence type="ECO:0000256" key="3">
    <source>
        <dbReference type="ARBA" id="ARBA00022414"/>
    </source>
</evidence>
<dbReference type="EMBL" id="WUAV01000004">
    <property type="protein sequence ID" value="KAF1758378.1"/>
    <property type="molecule type" value="Genomic_DNA"/>
</dbReference>
<protein>
    <recommendedName>
        <fullName evidence="3">Zinc finger CCCH-type with G patch domain-containing protein</fullName>
    </recommendedName>
</protein>
<reference evidence="16 17" key="1">
    <citation type="submission" date="2019-12" db="EMBL/GenBank/DDBJ databases">
        <title>Chromosome-level assembly of the Caenorhabditis remanei genome.</title>
        <authorList>
            <person name="Teterina A.A."/>
            <person name="Willis J.H."/>
            <person name="Phillips P.C."/>
        </authorList>
    </citation>
    <scope>NUCLEOTIDE SEQUENCE [LARGE SCALE GENOMIC DNA]</scope>
    <source>
        <strain evidence="16 17">PX506</strain>
        <tissue evidence="16">Whole organism</tissue>
    </source>
</reference>
<evidence type="ECO:0000256" key="8">
    <source>
        <dbReference type="ARBA" id="ARBA00023015"/>
    </source>
</evidence>
<dbReference type="AlphaFoldDB" id="A0A6A5GSD8"/>
<dbReference type="GO" id="GO:0001227">
    <property type="term" value="F:DNA-binding transcription repressor activity, RNA polymerase II-specific"/>
    <property type="evidence" value="ECO:0007669"/>
    <property type="project" value="TreeGrafter"/>
</dbReference>
<evidence type="ECO:0000256" key="5">
    <source>
        <dbReference type="ARBA" id="ARBA00022723"/>
    </source>
</evidence>
<dbReference type="GO" id="GO:0005634">
    <property type="term" value="C:nucleus"/>
    <property type="evidence" value="ECO:0007669"/>
    <property type="project" value="UniProtKB-SubCell"/>
</dbReference>
<comment type="function">
    <text evidence="1">Transcription repressor.</text>
</comment>
<evidence type="ECO:0000313" key="16">
    <source>
        <dbReference type="EMBL" id="KAF1758378.1"/>
    </source>
</evidence>
<evidence type="ECO:0000259" key="14">
    <source>
        <dbReference type="PROSITE" id="PS50103"/>
    </source>
</evidence>
<evidence type="ECO:0000256" key="13">
    <source>
        <dbReference type="SAM" id="MobiDB-lite"/>
    </source>
</evidence>
<dbReference type="PROSITE" id="PS50174">
    <property type="entry name" value="G_PATCH"/>
    <property type="match status" value="1"/>
</dbReference>
<keyword evidence="9" id="KW-0238">DNA-binding</keyword>
<evidence type="ECO:0000256" key="4">
    <source>
        <dbReference type="ARBA" id="ARBA00022491"/>
    </source>
</evidence>
<sequence>MSEIDDLKSQITRVGNLIEIETDEESLRDLEQAKADLEELVALLEEEKEEEAGPSEQIKEEAAVDEKGKISYGKSMGKEETDGDDDDNSPDNILGSRCMVPFVSDRSLPLHTAIIMEIESSTRVRVLFSHPTCIAMKPCSHFLSSNCRYSENCRFSHGYSVELERIEDYQEPDYSSIVEQGLVLVKGEKNLWEMGRISAIDGQNVAVKLLTSGSEVSAKRGDLVPLGEVEEQEKDGSWMELKQETLGNVSVGELGKWNGGGGIGMKLMMKMGYKVGDGLGKRSDGIVHSIQARICAKNASLDEVMNRKRKVVDGKEKHKTKKIKKLNTSDESEKDIFAFINRKLEKKSERTLADVRKEKEEMAGYSAKSLGAKNLDLESEMKQLVGKQKKLRDGIRRNQNDKNTVAKMTVSLLEVDEKIASVNRKLRRVKDEVSSRNSKRKDEF</sequence>
<evidence type="ECO:0000256" key="1">
    <source>
        <dbReference type="ARBA" id="ARBA00004062"/>
    </source>
</evidence>
<dbReference type="GO" id="GO:0000978">
    <property type="term" value="F:RNA polymerase II cis-regulatory region sequence-specific DNA binding"/>
    <property type="evidence" value="ECO:0007669"/>
    <property type="project" value="TreeGrafter"/>
</dbReference>
<evidence type="ECO:0000313" key="17">
    <source>
        <dbReference type="Proteomes" id="UP000483820"/>
    </source>
</evidence>
<keyword evidence="6 12" id="KW-0863">Zinc-finger</keyword>
<evidence type="ECO:0000259" key="15">
    <source>
        <dbReference type="PROSITE" id="PS50174"/>
    </source>
</evidence>
<keyword evidence="5 12" id="KW-0479">Metal-binding</keyword>
<feature type="domain" description="C3H1-type" evidence="14">
    <location>
        <begin position="134"/>
        <end position="160"/>
    </location>
</feature>
<comment type="subcellular location">
    <subcellularLocation>
        <location evidence="2">Nucleus</location>
    </subcellularLocation>
</comment>
<evidence type="ECO:0000256" key="12">
    <source>
        <dbReference type="PROSITE-ProRule" id="PRU00723"/>
    </source>
</evidence>
<feature type="domain" description="G-patch" evidence="15">
    <location>
        <begin position="260"/>
        <end position="306"/>
    </location>
</feature>
<dbReference type="RefSeq" id="XP_003108593.2">
    <property type="nucleotide sequence ID" value="XM_003108545.2"/>
</dbReference>
<dbReference type="CTD" id="9799194"/>
<evidence type="ECO:0000256" key="10">
    <source>
        <dbReference type="ARBA" id="ARBA00023163"/>
    </source>
</evidence>
<keyword evidence="7 12" id="KW-0862">Zinc</keyword>
<comment type="caution">
    <text evidence="16">The sequence shown here is derived from an EMBL/GenBank/DDBJ whole genome shotgun (WGS) entry which is preliminary data.</text>
</comment>
<accession>A0A6A5GSD8</accession>
<dbReference type="GeneID" id="9799194"/>
<dbReference type="Pfam" id="PF01585">
    <property type="entry name" value="G-patch"/>
    <property type="match status" value="1"/>
</dbReference>
<dbReference type="KEGG" id="crq:GCK72_014836"/>
<dbReference type="InterPro" id="IPR000571">
    <property type="entry name" value="Znf_CCCH"/>
</dbReference>
<organism evidence="16 17">
    <name type="scientific">Caenorhabditis remanei</name>
    <name type="common">Caenorhabditis vulgaris</name>
    <dbReference type="NCBI Taxonomy" id="31234"/>
    <lineage>
        <taxon>Eukaryota</taxon>
        <taxon>Metazoa</taxon>
        <taxon>Ecdysozoa</taxon>
        <taxon>Nematoda</taxon>
        <taxon>Chromadorea</taxon>
        <taxon>Rhabditida</taxon>
        <taxon>Rhabditina</taxon>
        <taxon>Rhabditomorpha</taxon>
        <taxon>Rhabditoidea</taxon>
        <taxon>Rhabditidae</taxon>
        <taxon>Peloderinae</taxon>
        <taxon>Caenorhabditis</taxon>
    </lineage>
</organism>
<dbReference type="PROSITE" id="PS50103">
    <property type="entry name" value="ZF_C3H1"/>
    <property type="match status" value="1"/>
</dbReference>
<keyword evidence="11" id="KW-0539">Nucleus</keyword>
<evidence type="ECO:0000256" key="6">
    <source>
        <dbReference type="ARBA" id="ARBA00022771"/>
    </source>
</evidence>
<dbReference type="GO" id="GO:0008270">
    <property type="term" value="F:zinc ion binding"/>
    <property type="evidence" value="ECO:0007669"/>
    <property type="project" value="UniProtKB-KW"/>
</dbReference>
<dbReference type="InterPro" id="IPR000467">
    <property type="entry name" value="G_patch_dom"/>
</dbReference>
<dbReference type="PANTHER" id="PTHR46297">
    <property type="entry name" value="ZINC FINGER CCCH-TYPE WITH G PATCH DOMAIN-CONTAINING PROTEIN"/>
    <property type="match status" value="1"/>
</dbReference>
<dbReference type="PANTHER" id="PTHR46297:SF1">
    <property type="entry name" value="ZINC FINGER CCCH-TYPE WITH G PATCH DOMAIN-CONTAINING PROTEIN"/>
    <property type="match status" value="1"/>
</dbReference>
<dbReference type="SMART" id="SM00443">
    <property type="entry name" value="G_patch"/>
    <property type="match status" value="1"/>
</dbReference>
<dbReference type="Gene3D" id="2.30.30.1190">
    <property type="match status" value="1"/>
</dbReference>
<proteinExistence type="predicted"/>
<keyword evidence="10" id="KW-0804">Transcription</keyword>
<gene>
    <name evidence="16" type="ORF">GCK72_014836</name>
</gene>
<evidence type="ECO:0000256" key="7">
    <source>
        <dbReference type="ARBA" id="ARBA00022833"/>
    </source>
</evidence>
<evidence type="ECO:0000256" key="11">
    <source>
        <dbReference type="ARBA" id="ARBA00023242"/>
    </source>
</evidence>
<keyword evidence="8" id="KW-0805">Transcription regulation</keyword>
<dbReference type="CDD" id="cd20384">
    <property type="entry name" value="Tudor_ZGPAT"/>
    <property type="match status" value="1"/>
</dbReference>
<feature type="compositionally biased region" description="Basic and acidic residues" evidence="13">
    <location>
        <begin position="57"/>
        <end position="69"/>
    </location>
</feature>
<evidence type="ECO:0000256" key="2">
    <source>
        <dbReference type="ARBA" id="ARBA00004123"/>
    </source>
</evidence>
<feature type="zinc finger region" description="C3H1-type" evidence="12">
    <location>
        <begin position="134"/>
        <end position="160"/>
    </location>
</feature>
<feature type="region of interest" description="Disordered" evidence="13">
    <location>
        <begin position="45"/>
        <end position="92"/>
    </location>
</feature>